<protein>
    <submittedName>
        <fullName evidence="2">tRNA pseudouridine synthase 1</fullName>
    </submittedName>
</protein>
<proteinExistence type="predicted"/>
<dbReference type="AlphaFoldDB" id="A0A0A9XM92"/>
<dbReference type="EMBL" id="GBHO01025384">
    <property type="protein sequence ID" value="JAG18220.1"/>
    <property type="molecule type" value="Transcribed_RNA"/>
</dbReference>
<dbReference type="GO" id="GO:1990481">
    <property type="term" value="P:mRNA pseudouridine synthesis"/>
    <property type="evidence" value="ECO:0007669"/>
    <property type="project" value="TreeGrafter"/>
</dbReference>
<dbReference type="PANTHER" id="PTHR11142:SF26">
    <property type="entry name" value="SYNTHASE I, PUTATIVE-RELATED"/>
    <property type="match status" value="1"/>
</dbReference>
<reference evidence="2" key="2">
    <citation type="submission" date="2014-07" db="EMBL/GenBank/DDBJ databases">
        <authorList>
            <person name="Hull J."/>
        </authorList>
    </citation>
    <scope>NUCLEOTIDE SEQUENCE</scope>
</reference>
<keyword evidence="1" id="KW-0413">Isomerase</keyword>
<dbReference type="Gene3D" id="3.30.70.580">
    <property type="entry name" value="Pseudouridine synthase I, catalytic domain, N-terminal subdomain"/>
    <property type="match status" value="1"/>
</dbReference>
<dbReference type="SUPFAM" id="SSF55120">
    <property type="entry name" value="Pseudouridine synthase"/>
    <property type="match status" value="1"/>
</dbReference>
<dbReference type="InterPro" id="IPR020103">
    <property type="entry name" value="PsdUridine_synth_cat_dom_sf"/>
</dbReference>
<dbReference type="InterPro" id="IPR020094">
    <property type="entry name" value="TruA/RsuA/RluB/E/F_N"/>
</dbReference>
<dbReference type="GO" id="GO:0005634">
    <property type="term" value="C:nucleus"/>
    <property type="evidence" value="ECO:0007669"/>
    <property type="project" value="TreeGrafter"/>
</dbReference>
<dbReference type="InterPro" id="IPR001406">
    <property type="entry name" value="PsdUridine_synth_TruA"/>
</dbReference>
<dbReference type="GO" id="GO:0005737">
    <property type="term" value="C:cytoplasm"/>
    <property type="evidence" value="ECO:0007669"/>
    <property type="project" value="TreeGrafter"/>
</dbReference>
<evidence type="ECO:0000256" key="1">
    <source>
        <dbReference type="ARBA" id="ARBA00023235"/>
    </source>
</evidence>
<name>A0A0A9XM92_LYGHE</name>
<organism evidence="2">
    <name type="scientific">Lygus hesperus</name>
    <name type="common">Western plant bug</name>
    <dbReference type="NCBI Taxonomy" id="30085"/>
    <lineage>
        <taxon>Eukaryota</taxon>
        <taxon>Metazoa</taxon>
        <taxon>Ecdysozoa</taxon>
        <taxon>Arthropoda</taxon>
        <taxon>Hexapoda</taxon>
        <taxon>Insecta</taxon>
        <taxon>Pterygota</taxon>
        <taxon>Neoptera</taxon>
        <taxon>Paraneoptera</taxon>
        <taxon>Hemiptera</taxon>
        <taxon>Heteroptera</taxon>
        <taxon>Panheteroptera</taxon>
        <taxon>Cimicomorpha</taxon>
        <taxon>Miridae</taxon>
        <taxon>Mirini</taxon>
        <taxon>Lygus</taxon>
    </lineage>
</organism>
<reference evidence="2" key="1">
    <citation type="journal article" date="2014" name="PLoS ONE">
        <title>Transcriptome-Based Identification of ABC Transporters in the Western Tarnished Plant Bug Lygus hesperus.</title>
        <authorList>
            <person name="Hull J.J."/>
            <person name="Chaney K."/>
            <person name="Geib S.M."/>
            <person name="Fabrick J.A."/>
            <person name="Brent C.S."/>
            <person name="Walsh D."/>
            <person name="Lavine L.C."/>
        </authorList>
    </citation>
    <scope>NUCLEOTIDE SEQUENCE</scope>
</reference>
<gene>
    <name evidence="2" type="primary">pus1</name>
    <name evidence="2" type="ORF">CM83_7360</name>
</gene>
<feature type="non-terminal residue" evidence="2">
    <location>
        <position position="1"/>
    </location>
</feature>
<sequence>FCTLLNSHTQTHLQNTHTNVYIYTYIMARKKFVKRRMCNEAAPRYHTHVALSIMYTGSAFRGLQLQTHCPTHHTVEGVLIQALTNLGLIRALQRGKPHDNVHHLARACRTDRGVHAIRNVITLFLPTNKLDALGGVAALHHALNMQLPASVRVGCVNQVTGNFMPRHCCNRRVYRYLIPVYALLPRCDS</sequence>
<dbReference type="PANTHER" id="PTHR11142">
    <property type="entry name" value="PSEUDOURIDYLATE SYNTHASE"/>
    <property type="match status" value="1"/>
</dbReference>
<dbReference type="GO" id="GO:0009982">
    <property type="term" value="F:pseudouridine synthase activity"/>
    <property type="evidence" value="ECO:0007669"/>
    <property type="project" value="InterPro"/>
</dbReference>
<dbReference type="GO" id="GO:0031119">
    <property type="term" value="P:tRNA pseudouridine synthesis"/>
    <property type="evidence" value="ECO:0007669"/>
    <property type="project" value="TreeGrafter"/>
</dbReference>
<accession>A0A0A9XM92</accession>
<evidence type="ECO:0000313" key="2">
    <source>
        <dbReference type="EMBL" id="JAG18220.1"/>
    </source>
</evidence>
<dbReference type="GO" id="GO:0003723">
    <property type="term" value="F:RNA binding"/>
    <property type="evidence" value="ECO:0007669"/>
    <property type="project" value="InterPro"/>
</dbReference>